<dbReference type="AlphaFoldDB" id="A0A5R9F3Z1"/>
<keyword evidence="1" id="KW-0812">Transmembrane</keyword>
<name>A0A5R9F3Z1_9BACL</name>
<evidence type="ECO:0000256" key="1">
    <source>
        <dbReference type="SAM" id="Phobius"/>
    </source>
</evidence>
<comment type="caution">
    <text evidence="2">The sequence shown here is derived from an EMBL/GenBank/DDBJ whole genome shotgun (WGS) entry which is preliminary data.</text>
</comment>
<dbReference type="Proteomes" id="UP000308230">
    <property type="component" value="Unassembled WGS sequence"/>
</dbReference>
<feature type="transmembrane region" description="Helical" evidence="1">
    <location>
        <begin position="7"/>
        <end position="27"/>
    </location>
</feature>
<keyword evidence="3" id="KW-1185">Reference proteome</keyword>
<evidence type="ECO:0000313" key="2">
    <source>
        <dbReference type="EMBL" id="TLS37056.1"/>
    </source>
</evidence>
<keyword evidence="1" id="KW-1133">Transmembrane helix</keyword>
<organism evidence="2 3">
    <name type="scientific">Exobacillus caeni</name>
    <dbReference type="NCBI Taxonomy" id="2574798"/>
    <lineage>
        <taxon>Bacteria</taxon>
        <taxon>Bacillati</taxon>
        <taxon>Bacillota</taxon>
        <taxon>Bacilli</taxon>
        <taxon>Bacillales</taxon>
        <taxon>Guptibacillaceae</taxon>
        <taxon>Exobacillus</taxon>
    </lineage>
</organism>
<reference evidence="2 3" key="1">
    <citation type="submission" date="2019-04" db="EMBL/GenBank/DDBJ databases">
        <title>Bacillus caeni sp. nov., a bacterium isolated from mangrove sediment.</title>
        <authorList>
            <person name="Huang H."/>
            <person name="Mo K."/>
            <person name="Hu Y."/>
        </authorList>
    </citation>
    <scope>NUCLEOTIDE SEQUENCE [LARGE SCALE GENOMIC DNA]</scope>
    <source>
        <strain evidence="2 3">HB172195</strain>
    </source>
</reference>
<evidence type="ECO:0000313" key="3">
    <source>
        <dbReference type="Proteomes" id="UP000308230"/>
    </source>
</evidence>
<keyword evidence="1" id="KW-0472">Membrane</keyword>
<proteinExistence type="predicted"/>
<dbReference type="EMBL" id="SWLG01000007">
    <property type="protein sequence ID" value="TLS37056.1"/>
    <property type="molecule type" value="Genomic_DNA"/>
</dbReference>
<sequence length="62" mass="6976">MVKNLPLLAAMLVIGWSVTVIAVNSHSHPWMELGMLVVGVILNIWSMIGIILHFRLKKQNKI</sequence>
<protein>
    <submittedName>
        <fullName evidence="2">Uncharacterized protein</fullName>
    </submittedName>
</protein>
<accession>A0A5R9F3Z1</accession>
<feature type="transmembrane region" description="Helical" evidence="1">
    <location>
        <begin position="33"/>
        <end position="54"/>
    </location>
</feature>
<dbReference type="OrthoDB" id="2941647at2"/>
<gene>
    <name evidence="2" type="ORF">FCL54_11030</name>
</gene>